<evidence type="ECO:0000313" key="3">
    <source>
        <dbReference type="Proteomes" id="UP000699691"/>
    </source>
</evidence>
<dbReference type="Proteomes" id="UP000699691">
    <property type="component" value="Unassembled WGS sequence"/>
</dbReference>
<evidence type="ECO:0000256" key="1">
    <source>
        <dbReference type="SAM" id="Phobius"/>
    </source>
</evidence>
<keyword evidence="1" id="KW-0812">Transmembrane</keyword>
<dbReference type="EMBL" id="JAGQKY010000119">
    <property type="protein sequence ID" value="MCA9397730.1"/>
    <property type="molecule type" value="Genomic_DNA"/>
</dbReference>
<comment type="caution">
    <text evidence="2">The sequence shown here is derived from an EMBL/GenBank/DDBJ whole genome shotgun (WGS) entry which is preliminary data.</text>
</comment>
<proteinExistence type="predicted"/>
<accession>A0A955LWB9</accession>
<keyword evidence="1" id="KW-0472">Membrane</keyword>
<reference evidence="2" key="1">
    <citation type="submission" date="2020-04" db="EMBL/GenBank/DDBJ databases">
        <authorList>
            <person name="Zhang T."/>
        </authorList>
    </citation>
    <scope>NUCLEOTIDE SEQUENCE</scope>
    <source>
        <strain evidence="2">HKST-UBA02</strain>
    </source>
</reference>
<organism evidence="2 3">
    <name type="scientific">candidate division WWE3 bacterium</name>
    <dbReference type="NCBI Taxonomy" id="2053526"/>
    <lineage>
        <taxon>Bacteria</taxon>
        <taxon>Katanobacteria</taxon>
    </lineage>
</organism>
<reference evidence="2" key="2">
    <citation type="journal article" date="2021" name="Microbiome">
        <title>Successional dynamics and alternative stable states in a saline activated sludge microbial community over 9 years.</title>
        <authorList>
            <person name="Wang Y."/>
            <person name="Ye J."/>
            <person name="Ju F."/>
            <person name="Liu L."/>
            <person name="Boyd J.A."/>
            <person name="Deng Y."/>
            <person name="Parks D.H."/>
            <person name="Jiang X."/>
            <person name="Yin X."/>
            <person name="Woodcroft B.J."/>
            <person name="Tyson G.W."/>
            <person name="Hugenholtz P."/>
            <person name="Polz M.F."/>
            <person name="Zhang T."/>
        </authorList>
    </citation>
    <scope>NUCLEOTIDE SEQUENCE</scope>
    <source>
        <strain evidence="2">HKST-UBA02</strain>
    </source>
</reference>
<name>A0A955LWB9_UNCKA</name>
<evidence type="ECO:0000313" key="2">
    <source>
        <dbReference type="EMBL" id="MCA9397730.1"/>
    </source>
</evidence>
<gene>
    <name evidence="2" type="ORF">KC573_02775</name>
</gene>
<feature type="transmembrane region" description="Helical" evidence="1">
    <location>
        <begin position="12"/>
        <end position="34"/>
    </location>
</feature>
<dbReference type="AlphaFoldDB" id="A0A955LWB9"/>
<protein>
    <submittedName>
        <fullName evidence="2">Uncharacterized protein</fullName>
    </submittedName>
</protein>
<sequence length="375" mass="42500">MTLTQASNTFKNVIRFGWLIMFLPLIVVIIYRIVISSGPTTPTDPTQLTFNAGFGKLPELVIETQDTQSSTPQFALDLVDAQFPANPGIAKVYAVISAPYGFLSQDRAKELGTKLNFSSDPTIIDNTIMEWSDRLRTLRMNISNLSFDYSFNYRLDPSVFGLNVFTSEQLAINQAIGILENLEIYDGSLGPTLASGEQTSQKLRYTGTEVVDSSTLFNTGAIRVDFFRPPIEQIPVVEPTYYQSNISITMSSKQNQPSINYFPRILDLQYAYWKHNATRFGTYPVINPSDAYEMFAQTPEDYLVFLGEESNPLLLYDEPVETYTVREVEFGYYNSKTPIQYLQPVWVFKGRARIESTTQAEFVAYVSAIRSDWLE</sequence>
<keyword evidence="1" id="KW-1133">Transmembrane helix</keyword>